<evidence type="ECO:0000256" key="3">
    <source>
        <dbReference type="ARBA" id="ARBA00022692"/>
    </source>
</evidence>
<evidence type="ECO:0000313" key="9">
    <source>
        <dbReference type="Proteomes" id="UP001495147"/>
    </source>
</evidence>
<dbReference type="EMBL" id="JBDPZD010000001">
    <property type="protein sequence ID" value="MEO3689856.1"/>
    <property type="molecule type" value="Genomic_DNA"/>
</dbReference>
<dbReference type="Proteomes" id="UP001495147">
    <property type="component" value="Unassembled WGS sequence"/>
</dbReference>
<protein>
    <submittedName>
        <fullName evidence="8">Cation transporter</fullName>
    </submittedName>
</protein>
<dbReference type="RefSeq" id="WP_347702697.1">
    <property type="nucleotide sequence ID" value="NZ_JBDPZD010000001.1"/>
</dbReference>
<feature type="domain" description="Cation efflux protein transmembrane" evidence="7">
    <location>
        <begin position="32"/>
        <end position="201"/>
    </location>
</feature>
<feature type="transmembrane region" description="Helical" evidence="6">
    <location>
        <begin position="119"/>
        <end position="140"/>
    </location>
</feature>
<keyword evidence="5 6" id="KW-0472">Membrane</keyword>
<evidence type="ECO:0000256" key="5">
    <source>
        <dbReference type="ARBA" id="ARBA00023136"/>
    </source>
</evidence>
<keyword evidence="3 6" id="KW-0812">Transmembrane</keyword>
<evidence type="ECO:0000259" key="7">
    <source>
        <dbReference type="Pfam" id="PF01545"/>
    </source>
</evidence>
<evidence type="ECO:0000256" key="1">
    <source>
        <dbReference type="ARBA" id="ARBA00004141"/>
    </source>
</evidence>
<feature type="transmembrane region" description="Helical" evidence="6">
    <location>
        <begin position="160"/>
        <end position="177"/>
    </location>
</feature>
<feature type="transmembrane region" description="Helical" evidence="6">
    <location>
        <begin position="92"/>
        <end position="113"/>
    </location>
</feature>
<dbReference type="InterPro" id="IPR027469">
    <property type="entry name" value="Cation_efflux_TMD_sf"/>
</dbReference>
<name>A0ABV0FVA8_9BURK</name>
<keyword evidence="9" id="KW-1185">Reference proteome</keyword>
<organism evidence="8 9">
    <name type="scientific">Roseateles paludis</name>
    <dbReference type="NCBI Taxonomy" id="3145238"/>
    <lineage>
        <taxon>Bacteria</taxon>
        <taxon>Pseudomonadati</taxon>
        <taxon>Pseudomonadota</taxon>
        <taxon>Betaproteobacteria</taxon>
        <taxon>Burkholderiales</taxon>
        <taxon>Sphaerotilaceae</taxon>
        <taxon>Roseateles</taxon>
    </lineage>
</organism>
<dbReference type="SUPFAM" id="SSF161111">
    <property type="entry name" value="Cation efflux protein transmembrane domain-like"/>
    <property type="match status" value="1"/>
</dbReference>
<keyword evidence="4 6" id="KW-1133">Transmembrane helix</keyword>
<accession>A0ABV0FVA8</accession>
<feature type="transmembrane region" description="Helical" evidence="6">
    <location>
        <begin position="29"/>
        <end position="47"/>
    </location>
</feature>
<dbReference type="InterPro" id="IPR058533">
    <property type="entry name" value="Cation_efflux_TM"/>
</dbReference>
<dbReference type="InterPro" id="IPR050291">
    <property type="entry name" value="CDF_Transporter"/>
</dbReference>
<evidence type="ECO:0000256" key="4">
    <source>
        <dbReference type="ARBA" id="ARBA00022989"/>
    </source>
</evidence>
<gene>
    <name evidence="8" type="ORF">ABDJ85_00145</name>
</gene>
<dbReference type="PANTHER" id="PTHR43840:SF15">
    <property type="entry name" value="MITOCHONDRIAL METAL TRANSPORTER 1-RELATED"/>
    <property type="match status" value="1"/>
</dbReference>
<sequence length="218" mass="22184">MHSHSDPHDHAHACCAPSAAHAGPGYRRALSVALLLNVALFITEMVAGVQSGSVSLWADAADFFGDAVGYALALWALGAAPIWRARLALAKGAAMAGFGVLVLLRALQALLTGQPPEPVTMGVVALLALAANLGSAAVLYAWREGDANMRAVWLCTRNDALGNVAVVAAALGVFGSGAGWPDLLVATGMAVLALLSARSVIGHARAELRQHTAPANAG</sequence>
<keyword evidence="2" id="KW-0813">Transport</keyword>
<feature type="transmembrane region" description="Helical" evidence="6">
    <location>
        <begin position="67"/>
        <end position="85"/>
    </location>
</feature>
<reference evidence="8 9" key="1">
    <citation type="submission" date="2024-05" db="EMBL/GenBank/DDBJ databases">
        <title>Roseateles sp. DJS-2-20 16S ribosomal RNA gene Genome sequencing and assembly.</title>
        <authorList>
            <person name="Woo H."/>
        </authorList>
    </citation>
    <scope>NUCLEOTIDE SEQUENCE [LARGE SCALE GENOMIC DNA]</scope>
    <source>
        <strain evidence="8 9">DJS-2-20</strain>
    </source>
</reference>
<evidence type="ECO:0000256" key="2">
    <source>
        <dbReference type="ARBA" id="ARBA00022448"/>
    </source>
</evidence>
<comment type="subcellular location">
    <subcellularLocation>
        <location evidence="1">Membrane</location>
        <topology evidence="1">Multi-pass membrane protein</topology>
    </subcellularLocation>
</comment>
<evidence type="ECO:0000313" key="8">
    <source>
        <dbReference type="EMBL" id="MEO3689856.1"/>
    </source>
</evidence>
<comment type="caution">
    <text evidence="8">The sequence shown here is derived from an EMBL/GenBank/DDBJ whole genome shotgun (WGS) entry which is preliminary data.</text>
</comment>
<proteinExistence type="predicted"/>
<evidence type="ECO:0000256" key="6">
    <source>
        <dbReference type="SAM" id="Phobius"/>
    </source>
</evidence>
<dbReference type="Gene3D" id="1.20.1510.10">
    <property type="entry name" value="Cation efflux protein transmembrane domain"/>
    <property type="match status" value="1"/>
</dbReference>
<feature type="transmembrane region" description="Helical" evidence="6">
    <location>
        <begin position="183"/>
        <end position="201"/>
    </location>
</feature>
<dbReference type="PANTHER" id="PTHR43840">
    <property type="entry name" value="MITOCHONDRIAL METAL TRANSPORTER 1-RELATED"/>
    <property type="match status" value="1"/>
</dbReference>
<dbReference type="Pfam" id="PF01545">
    <property type="entry name" value="Cation_efflux"/>
    <property type="match status" value="1"/>
</dbReference>